<dbReference type="InterPro" id="IPR025109">
    <property type="entry name" value="DUF4031"/>
</dbReference>
<evidence type="ECO:0000259" key="1">
    <source>
        <dbReference type="Pfam" id="PF13223"/>
    </source>
</evidence>
<feature type="domain" description="DUF4031" evidence="1">
    <location>
        <begin position="3"/>
        <end position="78"/>
    </location>
</feature>
<protein>
    <recommendedName>
        <fullName evidence="1">DUF4031 domain-containing protein</fullName>
    </recommendedName>
</protein>
<dbReference type="EMBL" id="LAZR01000150">
    <property type="protein sequence ID" value="KKN86242.1"/>
    <property type="molecule type" value="Genomic_DNA"/>
</dbReference>
<sequence length="115" mass="13307">MAVYVDNAKNPYGRMLMCHMVADTIEELLAMADKIEIARRHFQPWSHPHFDLSQTYRAKAILANAIPVERRELVKIMRVQKLRLKKDLAERLAYEAATEQSTRGRRARAMELSPG</sequence>
<accession>A0A0F9UFU6</accession>
<evidence type="ECO:0000313" key="2">
    <source>
        <dbReference type="EMBL" id="KKN86242.1"/>
    </source>
</evidence>
<comment type="caution">
    <text evidence="2">The sequence shown here is derived from an EMBL/GenBank/DDBJ whole genome shotgun (WGS) entry which is preliminary data.</text>
</comment>
<dbReference type="AlphaFoldDB" id="A0A0F9UFU6"/>
<gene>
    <name evidence="2" type="ORF">LCGC14_0271110</name>
</gene>
<organism evidence="2">
    <name type="scientific">marine sediment metagenome</name>
    <dbReference type="NCBI Taxonomy" id="412755"/>
    <lineage>
        <taxon>unclassified sequences</taxon>
        <taxon>metagenomes</taxon>
        <taxon>ecological metagenomes</taxon>
    </lineage>
</organism>
<dbReference type="Pfam" id="PF13223">
    <property type="entry name" value="DUF4031"/>
    <property type="match status" value="1"/>
</dbReference>
<reference evidence="2" key="1">
    <citation type="journal article" date="2015" name="Nature">
        <title>Complex archaea that bridge the gap between prokaryotes and eukaryotes.</title>
        <authorList>
            <person name="Spang A."/>
            <person name="Saw J.H."/>
            <person name="Jorgensen S.L."/>
            <person name="Zaremba-Niedzwiedzka K."/>
            <person name="Martijn J."/>
            <person name="Lind A.E."/>
            <person name="van Eijk R."/>
            <person name="Schleper C."/>
            <person name="Guy L."/>
            <person name="Ettema T.J."/>
        </authorList>
    </citation>
    <scope>NUCLEOTIDE SEQUENCE</scope>
</reference>
<proteinExistence type="predicted"/>
<name>A0A0F9UFU6_9ZZZZ</name>